<gene>
    <name evidence="2" type="ORF">JHL18_14990</name>
</gene>
<keyword evidence="3" id="KW-1185">Reference proteome</keyword>
<organism evidence="2 3">
    <name type="scientific">Clostridium yunnanense</name>
    <dbReference type="NCBI Taxonomy" id="2800325"/>
    <lineage>
        <taxon>Bacteria</taxon>
        <taxon>Bacillati</taxon>
        <taxon>Bacillota</taxon>
        <taxon>Clostridia</taxon>
        <taxon>Eubacteriales</taxon>
        <taxon>Clostridiaceae</taxon>
        <taxon>Clostridium</taxon>
    </lineage>
</organism>
<proteinExistence type="predicted"/>
<dbReference type="Proteomes" id="UP000596739">
    <property type="component" value="Unassembled WGS sequence"/>
</dbReference>
<reference evidence="3" key="1">
    <citation type="submission" date="2021-01" db="EMBL/GenBank/DDBJ databases">
        <title>Genome public.</title>
        <authorList>
            <person name="Liu C."/>
            <person name="Sun Q."/>
        </authorList>
    </citation>
    <scope>NUCLEOTIDE SEQUENCE [LARGE SCALE GENOMIC DNA]</scope>
    <source>
        <strain evidence="3">YIM B02505</strain>
    </source>
</reference>
<keyword evidence="1" id="KW-0732">Signal</keyword>
<feature type="signal peptide" evidence="1">
    <location>
        <begin position="1"/>
        <end position="23"/>
    </location>
</feature>
<evidence type="ECO:0000313" key="3">
    <source>
        <dbReference type="Proteomes" id="UP000596739"/>
    </source>
</evidence>
<protein>
    <recommendedName>
        <fullName evidence="4">Peptidase C-terminal archaeal/bacterial domain-containing protein</fullName>
    </recommendedName>
</protein>
<dbReference type="EMBL" id="JAENHN010000042">
    <property type="protein sequence ID" value="MBK1811925.1"/>
    <property type="molecule type" value="Genomic_DNA"/>
</dbReference>
<feature type="chain" id="PRO_5045442070" description="Peptidase C-terminal archaeal/bacterial domain-containing protein" evidence="1">
    <location>
        <begin position="24"/>
        <end position="282"/>
    </location>
</feature>
<name>A0ABS1ERG6_9CLOT</name>
<dbReference type="Gene3D" id="2.60.120.380">
    <property type="match status" value="1"/>
</dbReference>
<comment type="caution">
    <text evidence="2">The sequence shown here is derived from an EMBL/GenBank/DDBJ whole genome shotgun (WGS) entry which is preliminary data.</text>
</comment>
<evidence type="ECO:0008006" key="4">
    <source>
        <dbReference type="Google" id="ProtNLM"/>
    </source>
</evidence>
<sequence length="282" mass="31091">MKKIGIIIFSLCFVLLFSKTVFAATINEVEPNDSTSTAQLIQKNNEDPSKVVTGNYDGQNVVIGSITSSIDEDWYKVYLPANSNTILGINSTSLSATGFFDIYDESLNLVKSISYQKNSAYFGATPYYVNITVAGYYYVKAYSPLTTGEYRFFIGGSDYTVNTYTYNASSALTLTPTTSSVQAVYDLRNVTSIPNNAVVYYVSLQGTKTNSATNQSRSIKVYSDSSWITTSSYSYVANVPVISNKLLKNQWAFKLDGTVSTSTAYFKLTPQITFSYVYAVLP</sequence>
<dbReference type="RefSeq" id="WP_200270620.1">
    <property type="nucleotide sequence ID" value="NZ_JAENHN010000042.1"/>
</dbReference>
<accession>A0ABS1ERG6</accession>
<evidence type="ECO:0000313" key="2">
    <source>
        <dbReference type="EMBL" id="MBK1811925.1"/>
    </source>
</evidence>
<evidence type="ECO:0000256" key="1">
    <source>
        <dbReference type="SAM" id="SignalP"/>
    </source>
</evidence>